<keyword evidence="4" id="KW-1185">Reference proteome</keyword>
<dbReference type="OrthoDB" id="2101715at2759"/>
<feature type="transmembrane region" description="Helical" evidence="2">
    <location>
        <begin position="146"/>
        <end position="165"/>
    </location>
</feature>
<feature type="transmembrane region" description="Helical" evidence="2">
    <location>
        <begin position="121"/>
        <end position="140"/>
    </location>
</feature>
<feature type="region of interest" description="Disordered" evidence="1">
    <location>
        <begin position="37"/>
        <end position="72"/>
    </location>
</feature>
<accession>A0A8H7E0X9</accession>
<keyword evidence="2" id="KW-0472">Membrane</keyword>
<reference evidence="3" key="1">
    <citation type="submission" date="2020-02" db="EMBL/GenBank/DDBJ databases">
        <authorList>
            <person name="Palmer J.M."/>
        </authorList>
    </citation>
    <scope>NUCLEOTIDE SEQUENCE</scope>
    <source>
        <strain evidence="3">EPUS1.4</strain>
        <tissue evidence="3">Thallus</tissue>
    </source>
</reference>
<comment type="caution">
    <text evidence="3">The sequence shown here is derived from an EMBL/GenBank/DDBJ whole genome shotgun (WGS) entry which is preliminary data.</text>
</comment>
<proteinExistence type="predicted"/>
<sequence length="216" mass="24629">MFVLTDLHPHVEAWQGASKKSENVRFVAEGVDAADAPRDLVERATTTTTTTTTTGEAGRRRRGDEGSSGDEKKEKKKVMRLFSLAFHHFDDELAEGILRNTLETSDGFGIFELQSRTISSFITIFLFGPLLGIISLYYFWNRPLHLFFTYVVPLIPFCVVFDGYISSLRTRTPEEVEALLRKANGGRRLEGWRFMSGQEVHTWPTGWMSWVICVRE</sequence>
<evidence type="ECO:0000256" key="2">
    <source>
        <dbReference type="SAM" id="Phobius"/>
    </source>
</evidence>
<dbReference type="AlphaFoldDB" id="A0A8H7E0X9"/>
<name>A0A8H7E0X9_9EURO</name>
<dbReference type="EMBL" id="JAACFV010000152">
    <property type="protein sequence ID" value="KAF7504028.1"/>
    <property type="molecule type" value="Genomic_DNA"/>
</dbReference>
<keyword evidence="2" id="KW-0812">Transmembrane</keyword>
<evidence type="ECO:0000256" key="1">
    <source>
        <dbReference type="SAM" id="MobiDB-lite"/>
    </source>
</evidence>
<organism evidence="3 4">
    <name type="scientific">Endocarpon pusillum</name>
    <dbReference type="NCBI Taxonomy" id="364733"/>
    <lineage>
        <taxon>Eukaryota</taxon>
        <taxon>Fungi</taxon>
        <taxon>Dikarya</taxon>
        <taxon>Ascomycota</taxon>
        <taxon>Pezizomycotina</taxon>
        <taxon>Eurotiomycetes</taxon>
        <taxon>Chaetothyriomycetidae</taxon>
        <taxon>Verrucariales</taxon>
        <taxon>Verrucariaceae</taxon>
        <taxon>Endocarpon</taxon>
    </lineage>
</organism>
<dbReference type="Proteomes" id="UP000606974">
    <property type="component" value="Unassembled WGS sequence"/>
</dbReference>
<gene>
    <name evidence="3" type="ORF">GJ744_002907</name>
</gene>
<feature type="compositionally biased region" description="Basic and acidic residues" evidence="1">
    <location>
        <begin position="62"/>
        <end position="72"/>
    </location>
</feature>
<keyword evidence="2" id="KW-1133">Transmembrane helix</keyword>
<protein>
    <submittedName>
        <fullName evidence="3">Uncharacterized protein</fullName>
    </submittedName>
</protein>
<evidence type="ECO:0000313" key="3">
    <source>
        <dbReference type="EMBL" id="KAF7504028.1"/>
    </source>
</evidence>
<feature type="compositionally biased region" description="Low complexity" evidence="1">
    <location>
        <begin position="43"/>
        <end position="56"/>
    </location>
</feature>
<evidence type="ECO:0000313" key="4">
    <source>
        <dbReference type="Proteomes" id="UP000606974"/>
    </source>
</evidence>